<evidence type="ECO:0000256" key="3">
    <source>
        <dbReference type="ARBA" id="ARBA00022989"/>
    </source>
</evidence>
<dbReference type="GO" id="GO:0071944">
    <property type="term" value="C:cell periphery"/>
    <property type="evidence" value="ECO:0007669"/>
    <property type="project" value="UniProtKB-ARBA"/>
</dbReference>
<accession>A0A9W4XJ79</accession>
<evidence type="ECO:0000256" key="6">
    <source>
        <dbReference type="SAM" id="Phobius"/>
    </source>
</evidence>
<feature type="compositionally biased region" description="Polar residues" evidence="5">
    <location>
        <begin position="1"/>
        <end position="12"/>
    </location>
</feature>
<feature type="region of interest" description="Disordered" evidence="5">
    <location>
        <begin position="235"/>
        <end position="278"/>
    </location>
</feature>
<evidence type="ECO:0000313" key="8">
    <source>
        <dbReference type="Proteomes" id="UP001152607"/>
    </source>
</evidence>
<evidence type="ECO:0000313" key="7">
    <source>
        <dbReference type="EMBL" id="CAI6319165.1"/>
    </source>
</evidence>
<organism evidence="7 8">
    <name type="scientific">Periconia digitata</name>
    <dbReference type="NCBI Taxonomy" id="1303443"/>
    <lineage>
        <taxon>Eukaryota</taxon>
        <taxon>Fungi</taxon>
        <taxon>Dikarya</taxon>
        <taxon>Ascomycota</taxon>
        <taxon>Pezizomycotina</taxon>
        <taxon>Dothideomycetes</taxon>
        <taxon>Pleosporomycetidae</taxon>
        <taxon>Pleosporales</taxon>
        <taxon>Massarineae</taxon>
        <taxon>Periconiaceae</taxon>
        <taxon>Periconia</taxon>
    </lineage>
</organism>
<keyword evidence="3 6" id="KW-1133">Transmembrane helix</keyword>
<gene>
    <name evidence="7" type="ORF">PDIGIT_LOCUS3527</name>
</gene>
<feature type="compositionally biased region" description="Polar residues" evidence="5">
    <location>
        <begin position="237"/>
        <end position="246"/>
    </location>
</feature>
<evidence type="ECO:0000256" key="5">
    <source>
        <dbReference type="SAM" id="MobiDB-lite"/>
    </source>
</evidence>
<keyword evidence="8" id="KW-1185">Reference proteome</keyword>
<keyword evidence="4 6" id="KW-0472">Membrane</keyword>
<keyword evidence="2 6" id="KW-0812">Transmembrane</keyword>
<dbReference type="AlphaFoldDB" id="A0A9W4XJ79"/>
<dbReference type="InterPro" id="IPR051694">
    <property type="entry name" value="Immunoregulatory_rcpt-like"/>
</dbReference>
<name>A0A9W4XJ79_9PLEO</name>
<comment type="subcellular location">
    <subcellularLocation>
        <location evidence="1">Membrane</location>
        <topology evidence="1">Single-pass membrane protein</topology>
    </subcellularLocation>
</comment>
<feature type="compositionally biased region" description="Low complexity" evidence="5">
    <location>
        <begin position="26"/>
        <end position="48"/>
    </location>
</feature>
<reference evidence="7" key="1">
    <citation type="submission" date="2023-01" db="EMBL/GenBank/DDBJ databases">
        <authorList>
            <person name="Van Ghelder C."/>
            <person name="Rancurel C."/>
        </authorList>
    </citation>
    <scope>NUCLEOTIDE SEQUENCE</scope>
    <source>
        <strain evidence="7">CNCM I-4278</strain>
    </source>
</reference>
<sequence length="278" mass="29694">MANSPQGPNPWNSFDPIAHPSARTQSSSTSSTISSSEIFESSTTLSSIPTDIIQPTTASDLAPTISSTSSETTPTSLGLTPTSSRSISTSPSPVSSSVPTSSNFDLTPTSSNPSLPTNNPPSSPTSRTALITGITFALGSLLLVIAALTVYCVIRKRRRRLKASRKLEAKNEEHGPVESRWQDKPELDGVLILELEGKTNTEPRIKYAELDGVEAVELEAEYRAVELANAEIPVEADTTTHQLSVTRDTEQEDIPPDAPERTSRVDAGSTVRQQSSFG</sequence>
<feature type="transmembrane region" description="Helical" evidence="6">
    <location>
        <begin position="129"/>
        <end position="154"/>
    </location>
</feature>
<feature type="compositionally biased region" description="Low complexity" evidence="5">
    <location>
        <begin position="63"/>
        <end position="117"/>
    </location>
</feature>
<feature type="region of interest" description="Disordered" evidence="5">
    <location>
        <begin position="1"/>
        <end position="126"/>
    </location>
</feature>
<evidence type="ECO:0000256" key="4">
    <source>
        <dbReference type="ARBA" id="ARBA00023136"/>
    </source>
</evidence>
<evidence type="ECO:0000256" key="1">
    <source>
        <dbReference type="ARBA" id="ARBA00004167"/>
    </source>
</evidence>
<dbReference type="EMBL" id="CAOQHR010000002">
    <property type="protein sequence ID" value="CAI6319165.1"/>
    <property type="molecule type" value="Genomic_DNA"/>
</dbReference>
<evidence type="ECO:0000256" key="2">
    <source>
        <dbReference type="ARBA" id="ARBA00022692"/>
    </source>
</evidence>
<dbReference type="PANTHER" id="PTHR15549">
    <property type="entry name" value="PAIRED IMMUNOGLOBULIN-LIKE TYPE 2 RECEPTOR"/>
    <property type="match status" value="1"/>
</dbReference>
<protein>
    <submittedName>
        <fullName evidence="7">Uncharacterized protein</fullName>
    </submittedName>
</protein>
<proteinExistence type="predicted"/>
<dbReference type="GO" id="GO:0016020">
    <property type="term" value="C:membrane"/>
    <property type="evidence" value="ECO:0007669"/>
    <property type="project" value="UniProtKB-SubCell"/>
</dbReference>
<comment type="caution">
    <text evidence="7">The sequence shown here is derived from an EMBL/GenBank/DDBJ whole genome shotgun (WGS) entry which is preliminary data.</text>
</comment>
<dbReference type="Proteomes" id="UP001152607">
    <property type="component" value="Unassembled WGS sequence"/>
</dbReference>